<dbReference type="Proteomes" id="UP000477311">
    <property type="component" value="Unassembled WGS sequence"/>
</dbReference>
<organism evidence="5 6">
    <name type="scientific">Limisphaera ngatamarikiensis</name>
    <dbReference type="NCBI Taxonomy" id="1324935"/>
    <lineage>
        <taxon>Bacteria</taxon>
        <taxon>Pseudomonadati</taxon>
        <taxon>Verrucomicrobiota</taxon>
        <taxon>Verrucomicrobiia</taxon>
        <taxon>Limisphaerales</taxon>
        <taxon>Limisphaeraceae</taxon>
        <taxon>Limisphaera</taxon>
    </lineage>
</organism>
<dbReference type="SUPFAM" id="SSF48726">
    <property type="entry name" value="Immunoglobulin"/>
    <property type="match status" value="1"/>
</dbReference>
<proteinExistence type="inferred from homology"/>
<dbReference type="EMBL" id="JAAKYA010000092">
    <property type="protein sequence ID" value="NGO40428.1"/>
    <property type="molecule type" value="Genomic_DNA"/>
</dbReference>
<evidence type="ECO:0000256" key="1">
    <source>
        <dbReference type="ARBA" id="ARBA00008891"/>
    </source>
</evidence>
<dbReference type="AlphaFoldDB" id="A0A6M1RK31"/>
<evidence type="ECO:0000313" key="6">
    <source>
        <dbReference type="Proteomes" id="UP000477311"/>
    </source>
</evidence>
<dbReference type="SUPFAM" id="SSF51126">
    <property type="entry name" value="Pectin lyase-like"/>
    <property type="match status" value="1"/>
</dbReference>
<dbReference type="InterPro" id="IPR011050">
    <property type="entry name" value="Pectin_lyase_fold/virulence"/>
</dbReference>
<dbReference type="SMART" id="SM00408">
    <property type="entry name" value="IGc2"/>
    <property type="match status" value="1"/>
</dbReference>
<dbReference type="InterPro" id="IPR013783">
    <property type="entry name" value="Ig-like_fold"/>
</dbReference>
<feature type="domain" description="Ig-like" evidence="4">
    <location>
        <begin position="519"/>
        <end position="597"/>
    </location>
</feature>
<dbReference type="RefSeq" id="WP_165109020.1">
    <property type="nucleotide sequence ID" value="NZ_JAAKYA010000092.1"/>
</dbReference>
<comment type="caution">
    <text evidence="5">The sequence shown here is derived from an EMBL/GenBank/DDBJ whole genome shotgun (WGS) entry which is preliminary data.</text>
</comment>
<evidence type="ECO:0000256" key="3">
    <source>
        <dbReference type="ARBA" id="ARBA00023085"/>
    </source>
</evidence>
<gene>
    <name evidence="5" type="ORF">G4L39_13655</name>
</gene>
<protein>
    <recommendedName>
        <fullName evidence="4">Ig-like domain-containing protein</fullName>
    </recommendedName>
</protein>
<keyword evidence="3" id="KW-0063">Aspartyl esterase</keyword>
<dbReference type="InterPro" id="IPR000070">
    <property type="entry name" value="Pectinesterase_cat"/>
</dbReference>
<dbReference type="PANTHER" id="PTHR31321:SF57">
    <property type="entry name" value="PECTINESTERASE 53-RELATED"/>
    <property type="match status" value="1"/>
</dbReference>
<dbReference type="InterPro" id="IPR003598">
    <property type="entry name" value="Ig_sub2"/>
</dbReference>
<dbReference type="SMART" id="SM00409">
    <property type="entry name" value="IG"/>
    <property type="match status" value="1"/>
</dbReference>
<dbReference type="PANTHER" id="PTHR31321">
    <property type="entry name" value="ACYL-COA THIOESTER HYDROLASE YBHC-RELATED"/>
    <property type="match status" value="1"/>
</dbReference>
<dbReference type="Gene3D" id="2.60.40.10">
    <property type="entry name" value="Immunoglobulins"/>
    <property type="match status" value="1"/>
</dbReference>
<keyword evidence="6" id="KW-1185">Reference proteome</keyword>
<dbReference type="GO" id="GO:0042545">
    <property type="term" value="P:cell wall modification"/>
    <property type="evidence" value="ECO:0007669"/>
    <property type="project" value="InterPro"/>
</dbReference>
<dbReference type="Pfam" id="PF07679">
    <property type="entry name" value="I-set"/>
    <property type="match status" value="1"/>
</dbReference>
<accession>A0A6M1RK31</accession>
<dbReference type="Pfam" id="PF01095">
    <property type="entry name" value="Pectinesterase"/>
    <property type="match status" value="1"/>
</dbReference>
<evidence type="ECO:0000256" key="2">
    <source>
        <dbReference type="ARBA" id="ARBA00022801"/>
    </source>
</evidence>
<name>A0A6M1RK31_9BACT</name>
<dbReference type="InterPro" id="IPR036179">
    <property type="entry name" value="Ig-like_dom_sf"/>
</dbReference>
<dbReference type="InterPro" id="IPR013098">
    <property type="entry name" value="Ig_I-set"/>
</dbReference>
<dbReference type="InterPro" id="IPR003599">
    <property type="entry name" value="Ig_sub"/>
</dbReference>
<dbReference type="PROSITE" id="PS50835">
    <property type="entry name" value="IG_LIKE"/>
    <property type="match status" value="1"/>
</dbReference>
<dbReference type="InterPro" id="IPR012334">
    <property type="entry name" value="Pectin_lyas_fold"/>
</dbReference>
<dbReference type="GO" id="GO:0030599">
    <property type="term" value="F:pectinesterase activity"/>
    <property type="evidence" value="ECO:0007669"/>
    <property type="project" value="InterPro"/>
</dbReference>
<dbReference type="Gene3D" id="2.160.20.10">
    <property type="entry name" value="Single-stranded right-handed beta-helix, Pectin lyase-like"/>
    <property type="match status" value="1"/>
</dbReference>
<keyword evidence="2" id="KW-0378">Hydrolase</keyword>
<evidence type="ECO:0000259" key="4">
    <source>
        <dbReference type="PROSITE" id="PS50835"/>
    </source>
</evidence>
<comment type="similarity">
    <text evidence="1">Belongs to the pectinesterase family.</text>
</comment>
<dbReference type="GO" id="GO:0009279">
    <property type="term" value="C:cell outer membrane"/>
    <property type="evidence" value="ECO:0007669"/>
    <property type="project" value="TreeGrafter"/>
</dbReference>
<sequence>MKPLVLLLATLGALCCVDRATSRLQAAGDVNGIPAGDNPPAPALLVPAREGLAELHAAGAGEIGWSNPDDPGVTSGSVRWIQLAPNQSSNVCTDTLLWIRFNSPEVRLGSGTLRIFDAAGNLVDTIDLGLNGPNGAQVRTIAGADYYAYPVILRGNEARVYPHPGVLTTNTTYYVLMDPGFFRDATGADVAGVNDPSVWRFTTKPVLPDPLQTNRVVVSADGTGDFATVQGAIDWIPTGAEQPYTVWIRKGVYEEINRVPPGKNRITFVGEGWRESILTYANNNNFQLDLASTATRCMFYAGGDDLVFKNLTFTNSTPQGGSQAEAVRVQGSRILFDNCNLCSYQDTILINSPRVSAGFFHQCLIQGDVDFIWGSGMGYFKQCEIRAMRRAGNAAGIYTQARTPEDTYGLVFVDCVLTASSPGMSNWTLGRDGGNANPYGNVAWINCRMDSHISPLGWADGGLVDKSTLRFWEYKSTDLTGTNLIPTNRRVRWSRQISDELAAQLRDPATVFAPVNWNPALAAYVAAPPAHQTLYAGQTLVLAAAVGGVPEPTCQWYRGDQPLPGATNRVLTIPNAQVTDSGVYSLRVTNDLGSDVSTPVIVRVVTEPLPALLQPVVLPRGTVRLLVTGAEGAVYRLWASTNLLAGPMETNWTVVASGVFGAEPVVVEDTRAPDFSVRFYRLTSP</sequence>
<evidence type="ECO:0000313" key="5">
    <source>
        <dbReference type="EMBL" id="NGO40428.1"/>
    </source>
</evidence>
<dbReference type="InterPro" id="IPR007110">
    <property type="entry name" value="Ig-like_dom"/>
</dbReference>
<reference evidence="5 6" key="1">
    <citation type="submission" date="2020-02" db="EMBL/GenBank/DDBJ databases">
        <title>Draft genome sequence of Limisphaera ngatamarikiensis NGM72.4T, a thermophilic Verrucomicrobia grouped in subdivision 3.</title>
        <authorList>
            <person name="Carere C.R."/>
            <person name="Steen J."/>
            <person name="Hugenholtz P."/>
            <person name="Stott M.B."/>
        </authorList>
    </citation>
    <scope>NUCLEOTIDE SEQUENCE [LARGE SCALE GENOMIC DNA]</scope>
    <source>
        <strain evidence="5 6">NGM72.4</strain>
    </source>
</reference>